<protein>
    <submittedName>
        <fullName evidence="2">Putative secreted protein</fullName>
    </submittedName>
</protein>
<proteinExistence type="predicted"/>
<organism evidence="2">
    <name type="scientific">Ixodes ricinus</name>
    <name type="common">Common tick</name>
    <name type="synonym">Acarus ricinus</name>
    <dbReference type="NCBI Taxonomy" id="34613"/>
    <lineage>
        <taxon>Eukaryota</taxon>
        <taxon>Metazoa</taxon>
        <taxon>Ecdysozoa</taxon>
        <taxon>Arthropoda</taxon>
        <taxon>Chelicerata</taxon>
        <taxon>Arachnida</taxon>
        <taxon>Acari</taxon>
        <taxon>Parasitiformes</taxon>
        <taxon>Ixodida</taxon>
        <taxon>Ixodoidea</taxon>
        <taxon>Ixodidae</taxon>
        <taxon>Ixodinae</taxon>
        <taxon>Ixodes</taxon>
    </lineage>
</organism>
<evidence type="ECO:0000256" key="1">
    <source>
        <dbReference type="SAM" id="SignalP"/>
    </source>
</evidence>
<dbReference type="AlphaFoldDB" id="A0A6B0TYC7"/>
<dbReference type="EMBL" id="GIFC01003049">
    <property type="protein sequence ID" value="MXU85132.1"/>
    <property type="molecule type" value="Transcribed_RNA"/>
</dbReference>
<evidence type="ECO:0000313" key="2">
    <source>
        <dbReference type="EMBL" id="MXU85132.1"/>
    </source>
</evidence>
<sequence length="84" mass="9448">MSLVFFSFIFHLALINFHSALPSSTLTSHAAPKVHGHFSFHSNLKSYYLFSANSIAFLRLKQGHTKSFLSNARISLARRADHVT</sequence>
<feature type="chain" id="PRO_5025488002" evidence="1">
    <location>
        <begin position="21"/>
        <end position="84"/>
    </location>
</feature>
<accession>A0A6B0TYC7</accession>
<keyword evidence="1" id="KW-0732">Signal</keyword>
<name>A0A6B0TYC7_IXORI</name>
<feature type="signal peptide" evidence="1">
    <location>
        <begin position="1"/>
        <end position="20"/>
    </location>
</feature>
<reference evidence="2" key="1">
    <citation type="submission" date="2019-12" db="EMBL/GenBank/DDBJ databases">
        <title>An insight into the sialome of adult female Ixodes ricinus ticks feeding for 6 days.</title>
        <authorList>
            <person name="Perner J."/>
            <person name="Ribeiro J.M.C."/>
        </authorList>
    </citation>
    <scope>NUCLEOTIDE SEQUENCE</scope>
    <source>
        <strain evidence="2">Semi-engorged</strain>
        <tissue evidence="2">Salivary glands</tissue>
    </source>
</reference>